<sequence length="174" mass="18684">MPNATQYVSKKEVAASYRPKSYQMSPGLLRARAPFRARNAITGVAIAALVVGVWAYSIAAVKQDSFADVDEEARILASSGSMQNVRSIEDEEKAKVATITPVHTPSTSIGTSPTQPQPLVTATHVVTPLPGLVPRPKGLLAPLLDRLHPRILDPTSKTLVWGAPSVDRIGRLRD</sequence>
<reference evidence="1" key="2">
    <citation type="journal article" date="2020" name="Nat. Commun.">
        <title>Large-scale genome sequencing of mycorrhizal fungi provides insights into the early evolution of symbiotic traits.</title>
        <authorList>
            <person name="Miyauchi S."/>
            <person name="Kiss E."/>
            <person name="Kuo A."/>
            <person name="Drula E."/>
            <person name="Kohler A."/>
            <person name="Sanchez-Garcia M."/>
            <person name="Morin E."/>
            <person name="Andreopoulos B."/>
            <person name="Barry K.W."/>
            <person name="Bonito G."/>
            <person name="Buee M."/>
            <person name="Carver A."/>
            <person name="Chen C."/>
            <person name="Cichocki N."/>
            <person name="Clum A."/>
            <person name="Culley D."/>
            <person name="Crous P.W."/>
            <person name="Fauchery L."/>
            <person name="Girlanda M."/>
            <person name="Hayes R.D."/>
            <person name="Keri Z."/>
            <person name="LaButti K."/>
            <person name="Lipzen A."/>
            <person name="Lombard V."/>
            <person name="Magnuson J."/>
            <person name="Maillard F."/>
            <person name="Murat C."/>
            <person name="Nolan M."/>
            <person name="Ohm R.A."/>
            <person name="Pangilinan J."/>
            <person name="Pereira M.F."/>
            <person name="Perotto S."/>
            <person name="Peter M."/>
            <person name="Pfister S."/>
            <person name="Riley R."/>
            <person name="Sitrit Y."/>
            <person name="Stielow J.B."/>
            <person name="Szollosi G."/>
            <person name="Zifcakova L."/>
            <person name="Stursova M."/>
            <person name="Spatafora J.W."/>
            <person name="Tedersoo L."/>
            <person name="Vaario L.M."/>
            <person name="Yamada A."/>
            <person name="Yan M."/>
            <person name="Wang P."/>
            <person name="Xu J."/>
            <person name="Bruns T."/>
            <person name="Baldrian P."/>
            <person name="Vilgalys R."/>
            <person name="Dunand C."/>
            <person name="Henrissat B."/>
            <person name="Grigoriev I.V."/>
            <person name="Hibbett D."/>
            <person name="Nagy L.G."/>
            <person name="Martin F.M."/>
        </authorList>
    </citation>
    <scope>NUCLEOTIDE SEQUENCE</scope>
    <source>
        <strain evidence="1">P2</strain>
    </source>
</reference>
<gene>
    <name evidence="1" type="ORF">BDM02DRAFT_1873740</name>
</gene>
<evidence type="ECO:0000313" key="2">
    <source>
        <dbReference type="Proteomes" id="UP000886501"/>
    </source>
</evidence>
<name>A0ACB6ZIT7_THEGA</name>
<protein>
    <submittedName>
        <fullName evidence="1">Uncharacterized protein</fullName>
    </submittedName>
</protein>
<dbReference type="Proteomes" id="UP000886501">
    <property type="component" value="Unassembled WGS sequence"/>
</dbReference>
<reference evidence="1" key="1">
    <citation type="submission" date="2019-10" db="EMBL/GenBank/DDBJ databases">
        <authorList>
            <consortium name="DOE Joint Genome Institute"/>
            <person name="Kuo A."/>
            <person name="Miyauchi S."/>
            <person name="Kiss E."/>
            <person name="Drula E."/>
            <person name="Kohler A."/>
            <person name="Sanchez-Garcia M."/>
            <person name="Andreopoulos B."/>
            <person name="Barry K.W."/>
            <person name="Bonito G."/>
            <person name="Buee M."/>
            <person name="Carver A."/>
            <person name="Chen C."/>
            <person name="Cichocki N."/>
            <person name="Clum A."/>
            <person name="Culley D."/>
            <person name="Crous P.W."/>
            <person name="Fauchery L."/>
            <person name="Girlanda M."/>
            <person name="Hayes R."/>
            <person name="Keri Z."/>
            <person name="Labutti K."/>
            <person name="Lipzen A."/>
            <person name="Lombard V."/>
            <person name="Magnuson J."/>
            <person name="Maillard F."/>
            <person name="Morin E."/>
            <person name="Murat C."/>
            <person name="Nolan M."/>
            <person name="Ohm R."/>
            <person name="Pangilinan J."/>
            <person name="Pereira M."/>
            <person name="Perotto S."/>
            <person name="Peter M."/>
            <person name="Riley R."/>
            <person name="Sitrit Y."/>
            <person name="Stielow B."/>
            <person name="Szollosi G."/>
            <person name="Zifcakova L."/>
            <person name="Stursova M."/>
            <person name="Spatafora J.W."/>
            <person name="Tedersoo L."/>
            <person name="Vaario L.-M."/>
            <person name="Yamada A."/>
            <person name="Yan M."/>
            <person name="Wang P."/>
            <person name="Xu J."/>
            <person name="Bruns T."/>
            <person name="Baldrian P."/>
            <person name="Vilgalys R."/>
            <person name="Henrissat B."/>
            <person name="Grigoriev I.V."/>
            <person name="Hibbett D."/>
            <person name="Nagy L.G."/>
            <person name="Martin F.M."/>
        </authorList>
    </citation>
    <scope>NUCLEOTIDE SEQUENCE</scope>
    <source>
        <strain evidence="1">P2</strain>
    </source>
</reference>
<comment type="caution">
    <text evidence="1">The sequence shown here is derived from an EMBL/GenBank/DDBJ whole genome shotgun (WGS) entry which is preliminary data.</text>
</comment>
<evidence type="ECO:0000313" key="1">
    <source>
        <dbReference type="EMBL" id="KAF9649368.1"/>
    </source>
</evidence>
<proteinExistence type="predicted"/>
<keyword evidence="2" id="KW-1185">Reference proteome</keyword>
<accession>A0ACB6ZIT7</accession>
<organism evidence="1 2">
    <name type="scientific">Thelephora ganbajun</name>
    <name type="common">Ganba fungus</name>
    <dbReference type="NCBI Taxonomy" id="370292"/>
    <lineage>
        <taxon>Eukaryota</taxon>
        <taxon>Fungi</taxon>
        <taxon>Dikarya</taxon>
        <taxon>Basidiomycota</taxon>
        <taxon>Agaricomycotina</taxon>
        <taxon>Agaricomycetes</taxon>
        <taxon>Thelephorales</taxon>
        <taxon>Thelephoraceae</taxon>
        <taxon>Thelephora</taxon>
    </lineage>
</organism>
<dbReference type="EMBL" id="MU117999">
    <property type="protein sequence ID" value="KAF9649368.1"/>
    <property type="molecule type" value="Genomic_DNA"/>
</dbReference>